<protein>
    <submittedName>
        <fullName evidence="7">Type II methyltransferase M.NgoBV (M.NgoBV) (Cytosine-specific methyltransferase NgoV) (M.NgoV) (Modification methylase NgoBV)</fullName>
    </submittedName>
</protein>
<proteinExistence type="predicted"/>
<dbReference type="PANTHER" id="PTHR48462:SF1">
    <property type="entry name" value="PROTEIN, PUTATIVE-RELATED"/>
    <property type="match status" value="1"/>
</dbReference>
<evidence type="ECO:0000259" key="4">
    <source>
        <dbReference type="PROSITE" id="PS50878"/>
    </source>
</evidence>
<feature type="region of interest" description="Disordered" evidence="3">
    <location>
        <begin position="868"/>
        <end position="892"/>
    </location>
</feature>
<dbReference type="PANTHER" id="PTHR48462">
    <property type="entry name" value="PROTEIN, PUTATIVE-RELATED"/>
    <property type="match status" value="1"/>
</dbReference>
<organism evidence="5">
    <name type="scientific">Cladocopium goreaui</name>
    <dbReference type="NCBI Taxonomy" id="2562237"/>
    <lineage>
        <taxon>Eukaryota</taxon>
        <taxon>Sar</taxon>
        <taxon>Alveolata</taxon>
        <taxon>Dinophyceae</taxon>
        <taxon>Suessiales</taxon>
        <taxon>Symbiodiniaceae</taxon>
        <taxon>Cladocopium</taxon>
    </lineage>
</organism>
<keyword evidence="8" id="KW-1185">Reference proteome</keyword>
<feature type="non-terminal residue" evidence="5">
    <location>
        <position position="3738"/>
    </location>
</feature>
<dbReference type="GO" id="GO:0032259">
    <property type="term" value="P:methylation"/>
    <property type="evidence" value="ECO:0007669"/>
    <property type="project" value="UniProtKB-KW"/>
</dbReference>
<dbReference type="SUPFAM" id="SSF56672">
    <property type="entry name" value="DNA/RNA polymerases"/>
    <property type="match status" value="1"/>
</dbReference>
<sequence>DLWCAASAGGGDLAAACRARMASRCPTRHWLVPSLLLCSQLLASRPDPSLECLLLWTPPPIPATDADEHRHLLLGLAFAGRRQRRTLGKAFVAGWGSSAAPLCPSGLWVRPLPVVRWRCRRVHWIARRPPLTWRRHLHRHCGYAGVRVGEAAHPGPAPGTPIGSERAPMAIDGGPPARERSPARRRDSRIWKTMPLVHLTERFQLPTGPSTSSTSALCVAGSWLPAFMGLIPAARSAWAQCLARALGQVAATNTLQAWRDLFMLPKAVLRPAPRGGHRHKLQAAQFTQRRCARWLSGEREELWNEPLGVRRPRSSRGLDEEAALAGRQRRCCGLASEGEFSRACAALVSPPLLDNTDDVAVKLQAKHPRATPARPALVALGPPPLPAVPELGVEDVVHAIRSFSRGSAAGPTGLRGDHLREALGSAHGDEMAVHALPEVAPHLAGATLHALPKGADDVRPIAVGETLRRLTAKCLCNDVRVPARDFLCPLQVGVATRHGTEAVVHTARQWVQRHAGIPDQVLLKIDFSNAFNTVDRAALLRETRLRLPGLSPWAEGCYGHHSRLLFHGDPLSSEAGVQQGDPLGPLLFSLALHPALQAARRGGAPDLQPPLVVSYLDDVCPAGNYRQVSAGLVRLTAAARQVGLQVNPAKCELVTCGGAAAAVDLALFPANMPFNQSGGFELLGAPIGDATFCEGYTHTQRVSKTFPLLEALANLGDAQTSLLLLRQCASYCRLVYATRATPSIGLAPALIAFDSAVRACLETACTGPLTAEAWLQATLSTSHGGLGLRAVATHAAAGYAASVFATTSLCQEIDPAYQSGFAAAIQLVNSQLPAADHFPVPAPPSLRQQVLSKALDRVVVTHRPAAAVREPSPEIMHASDSEDVEQKDGEQSDILDASDCDVAEGTETEEMGWDERQLPAVDSVGVANFINATLDSQPELVQRIQTALADREVTVASICSGWGVAEMCITSINEYLEQHAPGKAGRLVLSFSCECEPFKINWLRKAFPDTKVFTDMKDLHTGKAFDAKCQFMATVPKVDVVIDGYPCKSLSKQNSQARSFLDESSKSGEGFKALKDYVDYASPSVIICENVGVMAHSRRGFGGEKPIEIQQHQFNIRGYFGFYQTVNSKQFGLRQCRTRVYSIYVKKIEGNTKLLGSIFNSFKCGLLPVHMFLDHAEDPVVDNGTALKTKAGSGQKWKIGFKECCKVLGEAKVKKNMDILRKFNMPLTDREYAILAVSVTELEAAGYTPYESKYPIQVFRPYCCCSTLRCLGKLAPDWDRAVMSIVSQIVAGPETAAVPMSSEGAPAVIKLTSALIENLFSLRHCSDKSIHLDDVGELKVKDGLFQWPVLHGGTFKQLAARAWTDPDRLCEMSANFVSRVGLTSSNDIGEFVQEFCKVEAWPPEKGLEFETSILSWSFEDAAFWRGKSVAMSEIINYARSIASTRFREACKGVTCSWYGGDKQASGTASLDEDADVLFASSPDQQSGGEPETFFASDEEASSFGSRNQEKSEDELFYSSDGDERARKRARHAPRQRDSAKFLEKEVCRRALAALLGIGGSTFERIRRGEAAYTNDARKPLQKHPTFGFSLRGDTGKVWEEIVMFFYHIYHTSAEVMPTGWHTIKERGAQPLETPFPEDCQNAGANAEELQRLVNSIGRTLNTFATDVDCQMIGPGTFAGPRRCLQHGNRTDLFWEYLAFAESRKVKPASYNTYMRVANSVLGPGLRDGHLRFRKQSEHAQCDYCFQARERIRKAYFVDLLANGQRLAIFHITSLPMDLKKNSECTMEQVARTLDKILYEKKNLPAGHEDVDQYFSQVAAFLTPQEFSVPDDVVTLLDSATRPEHEPDMHRKLAKRTKVTTQAYKLDEDIDPVSFGSCEVEELRGIDHQPHGSDVLLLCKRFMADPEPFRVICLVSAATSAQLRSSFQQPVGVSDRRAISETLRKNLKAKAPVCRRQGSITLDAEAYLIGFEFTLSCEPMRIQTKKRIVRQNTASKVQPVSSLTWASILATLGEGITLDQAMMAYNAHPDVAAFEGEGAVKNLFSRTSNAAFEVLLQSTHDIAWAFGPFGEVFGTYSFAFLGSSLPLESGSPMDDCIPSPLPNEPCVTIDWSLPMTDSAQVILFQRILAHWNRSTANFPVAMKKKYRLSAEEVQDLRHRIVLFDQLLPHIKTRMAPEKVDEWLAEVSSSSKRDADLQQLLTSRPPRFAMSMLLSEQESAKKDLLDTEQKRIEDKEAQQAEVDAAQWSFFKGALKRDHGKVEQAQAAPRLVRQKLHQKQVQQRAKLATEGEHACKGYQDCYLRVLQLEKIEHAAGEISKMKQHVVSWLELFSLHQANQTHTSPDDVHVVGFVDYNAPGARQASKVDILSQGINLCNNLGASKQNVCMILLPDLARDSSLRGLWDEEKQIIESLFGQKLDVETRFIDLLTREPRSEGRSCVRRWAAGRLVVSSESKNENHWLNSELAVCGRPVGRAEGENGAPCSILPRSSALLLPEGASPDSDLKLADRTRPSPEQTAAQKGQQRLQLLIESLFRHSGVRSPCLVVNLTGYVEELAAAVLNLRLSGNLAGEGGGFMWENLFYLSLHTLDSAMGVQYARTRVARELLDGWLSKRISFNGKKFEDAECVLTDEEMRSIPGAECVRSVDSMSLEVLVREGTKLVIHPDQVRQWQAKGPKFEEEFQELRQAHTEKYETMLASMIQQSSGGASAGASQLVAAEVEDEPEQSENQAEGEPELVKFESFAKLSEADPVTIRTASEITGVELIKTASKKNFMMADKQKAIPRHSILGGFGTGKQLVEHSSITPECTHQEVMTLYKLLIHLERVKRLTEYKISYTDCARAAGESGGGDSFRVNLKQPHKYKRLAGTSERTSSKSFFGTCMSEVEQSTVIGKVFRFRFERVSGCIKLQKPYCLILKGITLKPNQPVQIACESLEFLPSILWFKVFDTDILADFANRSIMRHVLAEFADFCKGCLLSVAWFHFMVMKRKSWLQKHRAWLKNKKSFEKASKKLRRMTQHIGDIELLPPPAPASAIETERMLVEWSMERILRGMEAGTWRQLLNLLQLSLVLSPYRTFSMAELDDIKLSLASFYQLSLKARDAGVVEDEFEVVKETGIQLVQHLGVWASTKPLADLSTAVIAAKVIAELGPKADVKPICHASLGAAVEMKNIGYLSTLEPKVLERIGFMARLANQHIRCWLWSDEVIGVDPLYNLCYQADSSYKPPQPDFAMEDSQDDMTGKKSPEQASSATAKGERLPATPPQTVARKKLAEKDKPQPDSQGDDGSIFYESDPEETLDAKKRPAGNQLKPAVLKRPASAKKLKRPAAAGLDDDTQHLDEQSRVADEQVEPEAGKCKRPAAGLDDTQHVDEQSPVVDEMAEPEASPVADGQVKPKKSARKCKRPAAAGLDDDQSLPSEAVADGQVEPKQGAKNLGSDEKPISADDKSKVWCPNADYSYKSTDGRWESHETTKFREIGLQLAAPAAGKEAYRAHFQLLQQPGAGAWLHAVPSPALGLHVVTPLFRIMVRLCLRLPVADSDLACPLCDGTADRYGDHARVCPCGGDRVKRHNHLRNLLAARAKTAGLQPEVEKANLLPPRPEHQGGAEDGSPHVGHQPASQRRPADVWVPNWNLHGPAAFDLAVTSGLRQGQLAHSIADGGRATLDYEQRKCQHLNTWQACATEGLQFLPLVVEGCAGGWGPTASKTWQLLAAALSSRSGEGASVELQRMLQSFSIALQRENARA</sequence>
<feature type="compositionally biased region" description="Acidic residues" evidence="3">
    <location>
        <begin position="2716"/>
        <end position="2731"/>
    </location>
</feature>
<dbReference type="SUPFAM" id="SSF53335">
    <property type="entry name" value="S-adenosyl-L-methionine-dependent methyltransferases"/>
    <property type="match status" value="1"/>
</dbReference>
<dbReference type="PROSITE" id="PS50878">
    <property type="entry name" value="RT_POL"/>
    <property type="match status" value="1"/>
</dbReference>
<feature type="compositionally biased region" description="Basic and acidic residues" evidence="3">
    <location>
        <begin position="3430"/>
        <end position="3441"/>
    </location>
</feature>
<reference evidence="6" key="2">
    <citation type="submission" date="2024-04" db="EMBL/GenBank/DDBJ databases">
        <authorList>
            <person name="Chen Y."/>
            <person name="Shah S."/>
            <person name="Dougan E. K."/>
            <person name="Thang M."/>
            <person name="Chan C."/>
        </authorList>
    </citation>
    <scope>NUCLEOTIDE SEQUENCE [LARGE SCALE GENOMIC DNA]</scope>
</reference>
<evidence type="ECO:0000313" key="6">
    <source>
        <dbReference type="EMBL" id="CAL1156388.1"/>
    </source>
</evidence>
<dbReference type="InterPro" id="IPR029063">
    <property type="entry name" value="SAM-dependent_MTases_sf"/>
</dbReference>
<dbReference type="GO" id="GO:0008168">
    <property type="term" value="F:methyltransferase activity"/>
    <property type="evidence" value="ECO:0007669"/>
    <property type="project" value="UniProtKB-KW"/>
</dbReference>
<dbReference type="Pfam" id="PF00145">
    <property type="entry name" value="DNA_methylase"/>
    <property type="match status" value="1"/>
</dbReference>
<feature type="compositionally biased region" description="Basic and acidic residues" evidence="3">
    <location>
        <begin position="3329"/>
        <end position="3341"/>
    </location>
</feature>
<keyword evidence="2" id="KW-0808">Transferase</keyword>
<dbReference type="Proteomes" id="UP001152797">
    <property type="component" value="Unassembled WGS sequence"/>
</dbReference>
<evidence type="ECO:0000313" key="7">
    <source>
        <dbReference type="EMBL" id="CAL4790325.1"/>
    </source>
</evidence>
<feature type="compositionally biased region" description="Basic residues" evidence="3">
    <location>
        <begin position="3388"/>
        <end position="3398"/>
    </location>
</feature>
<evidence type="ECO:0000313" key="5">
    <source>
        <dbReference type="EMBL" id="CAI4003013.1"/>
    </source>
</evidence>
<comment type="caution">
    <text evidence="5">The sequence shown here is derived from an EMBL/GenBank/DDBJ whole genome shotgun (WGS) entry which is preliminary data.</text>
</comment>
<dbReference type="OrthoDB" id="5376140at2759"/>
<dbReference type="EMBL" id="CAMXCT020003201">
    <property type="protein sequence ID" value="CAL1156388.1"/>
    <property type="molecule type" value="Genomic_DNA"/>
</dbReference>
<dbReference type="EMBL" id="CAMXCT010003201">
    <property type="protein sequence ID" value="CAI4003013.1"/>
    <property type="molecule type" value="Genomic_DNA"/>
</dbReference>
<feature type="non-terminal residue" evidence="5">
    <location>
        <position position="1"/>
    </location>
</feature>
<feature type="region of interest" description="Disordered" evidence="3">
    <location>
        <begin position="3221"/>
        <end position="3441"/>
    </location>
</feature>
<evidence type="ECO:0000256" key="1">
    <source>
        <dbReference type="ARBA" id="ARBA00022603"/>
    </source>
</evidence>
<evidence type="ECO:0000313" key="8">
    <source>
        <dbReference type="Proteomes" id="UP001152797"/>
    </source>
</evidence>
<dbReference type="Pfam" id="PF00078">
    <property type="entry name" value="RVT_1"/>
    <property type="match status" value="1"/>
</dbReference>
<reference evidence="5" key="1">
    <citation type="submission" date="2022-10" db="EMBL/GenBank/DDBJ databases">
        <authorList>
            <person name="Chen Y."/>
            <person name="Dougan E. K."/>
            <person name="Chan C."/>
            <person name="Rhodes N."/>
            <person name="Thang M."/>
        </authorList>
    </citation>
    <scope>NUCLEOTIDE SEQUENCE</scope>
</reference>
<feature type="region of interest" description="Disordered" evidence="3">
    <location>
        <begin position="1497"/>
        <end position="1536"/>
    </location>
</feature>
<dbReference type="EMBL" id="CAMXCT030003201">
    <property type="protein sequence ID" value="CAL4790325.1"/>
    <property type="molecule type" value="Genomic_DNA"/>
</dbReference>
<gene>
    <name evidence="5" type="ORF">C1SCF055_LOCUS28914</name>
</gene>
<feature type="region of interest" description="Disordered" evidence="3">
    <location>
        <begin position="152"/>
        <end position="186"/>
    </location>
</feature>
<evidence type="ECO:0000256" key="3">
    <source>
        <dbReference type="SAM" id="MobiDB-lite"/>
    </source>
</evidence>
<keyword evidence="1 7" id="KW-0489">Methyltransferase</keyword>
<name>A0A9P1D5Y5_9DINO</name>
<feature type="compositionally biased region" description="Basic and acidic residues" evidence="3">
    <location>
        <begin position="177"/>
        <end position="186"/>
    </location>
</feature>
<evidence type="ECO:0000256" key="2">
    <source>
        <dbReference type="ARBA" id="ARBA00022679"/>
    </source>
</evidence>
<feature type="region of interest" description="Disordered" evidence="3">
    <location>
        <begin position="3589"/>
        <end position="3616"/>
    </location>
</feature>
<dbReference type="InterPro" id="IPR000477">
    <property type="entry name" value="RT_dom"/>
</dbReference>
<dbReference type="InterPro" id="IPR043502">
    <property type="entry name" value="DNA/RNA_pol_sf"/>
</dbReference>
<dbReference type="Gene3D" id="3.40.50.150">
    <property type="entry name" value="Vaccinia Virus protein VP39"/>
    <property type="match status" value="1"/>
</dbReference>
<dbReference type="InterPro" id="IPR001525">
    <property type="entry name" value="C5_MeTfrase"/>
</dbReference>
<accession>A0A9P1D5Y5</accession>
<feature type="domain" description="Reverse transcriptase" evidence="4">
    <location>
        <begin position="432"/>
        <end position="687"/>
    </location>
</feature>
<feature type="compositionally biased region" description="Basic and acidic residues" evidence="3">
    <location>
        <begin position="877"/>
        <end position="890"/>
    </location>
</feature>
<feature type="region of interest" description="Disordered" evidence="3">
    <location>
        <begin position="2709"/>
        <end position="2731"/>
    </location>
</feature>